<evidence type="ECO:0000256" key="5">
    <source>
        <dbReference type="ARBA" id="ARBA00048391"/>
    </source>
</evidence>
<dbReference type="InterPro" id="IPR050320">
    <property type="entry name" value="N5-glutamine_MTase"/>
</dbReference>
<evidence type="ECO:0000256" key="1">
    <source>
        <dbReference type="ARBA" id="ARBA00012771"/>
    </source>
</evidence>
<proteinExistence type="predicted"/>
<dbReference type="NCBIfam" id="TIGR00536">
    <property type="entry name" value="hemK_fam"/>
    <property type="match status" value="1"/>
</dbReference>
<name>A0A1G2I943_9BACT</name>
<evidence type="ECO:0000256" key="4">
    <source>
        <dbReference type="ARBA" id="ARBA00022691"/>
    </source>
</evidence>
<keyword evidence="2 7" id="KW-0489">Methyltransferase</keyword>
<evidence type="ECO:0000313" key="7">
    <source>
        <dbReference type="EMBL" id="OGZ71205.1"/>
    </source>
</evidence>
<dbReference type="EC" id="2.1.1.297" evidence="1"/>
<dbReference type="GO" id="GO:0003676">
    <property type="term" value="F:nucleic acid binding"/>
    <property type="evidence" value="ECO:0007669"/>
    <property type="project" value="InterPro"/>
</dbReference>
<evidence type="ECO:0000313" key="8">
    <source>
        <dbReference type="Proteomes" id="UP000176308"/>
    </source>
</evidence>
<sequence length="245" mass="29023">MQKEINWLLKEKYFGKSDKEFKKDIRRLKAWEPVDYVIGFTNFLDCKIDLSKKPLIPRPETEFWVNKAIEKIKMDKAKNIHCLDIFAGSGCIGIALLKHIQNAKVDFVEKDKNLLKQIKINLKINKIGKHKYKIIQSDVFSKVSGEYDYIFANPPYISKVNKSKIQKSVLKFEPKLALFGGKDGLFYIRKFLKTAKNYLNKNGSIYMEFDSVQKKEIENIIKKFKYNKYQFFKDQYNKWRYVVIS</sequence>
<dbReference type="InterPro" id="IPR007848">
    <property type="entry name" value="Small_mtfrase_dom"/>
</dbReference>
<comment type="caution">
    <text evidence="7">The sequence shown here is derived from an EMBL/GenBank/DDBJ whole genome shotgun (WGS) entry which is preliminary data.</text>
</comment>
<dbReference type="PROSITE" id="PS00092">
    <property type="entry name" value="N6_MTASE"/>
    <property type="match status" value="1"/>
</dbReference>
<accession>A0A1G2I943</accession>
<dbReference type="Pfam" id="PF05175">
    <property type="entry name" value="MTS"/>
    <property type="match status" value="1"/>
</dbReference>
<gene>
    <name evidence="7" type="ORF">A2904_00515</name>
</gene>
<dbReference type="InterPro" id="IPR019874">
    <property type="entry name" value="RF_methyltr_PrmC"/>
</dbReference>
<dbReference type="InterPro" id="IPR004556">
    <property type="entry name" value="HemK-like"/>
</dbReference>
<dbReference type="PANTHER" id="PTHR18895:SF74">
    <property type="entry name" value="MTRF1L RELEASE FACTOR GLUTAMINE METHYLTRANSFERASE"/>
    <property type="match status" value="1"/>
</dbReference>
<dbReference type="Proteomes" id="UP000176308">
    <property type="component" value="Unassembled WGS sequence"/>
</dbReference>
<dbReference type="GO" id="GO:0102559">
    <property type="term" value="F:peptide chain release factor N(5)-glutamine methyltransferase activity"/>
    <property type="evidence" value="ECO:0007669"/>
    <property type="project" value="UniProtKB-EC"/>
</dbReference>
<dbReference type="CDD" id="cd02440">
    <property type="entry name" value="AdoMet_MTases"/>
    <property type="match status" value="1"/>
</dbReference>
<dbReference type="GO" id="GO:0032259">
    <property type="term" value="P:methylation"/>
    <property type="evidence" value="ECO:0007669"/>
    <property type="project" value="UniProtKB-KW"/>
</dbReference>
<dbReference type="PANTHER" id="PTHR18895">
    <property type="entry name" value="HEMK METHYLTRANSFERASE"/>
    <property type="match status" value="1"/>
</dbReference>
<keyword evidence="3 7" id="KW-0808">Transferase</keyword>
<feature type="domain" description="Methyltransferase small" evidence="6">
    <location>
        <begin position="74"/>
        <end position="161"/>
    </location>
</feature>
<evidence type="ECO:0000256" key="2">
    <source>
        <dbReference type="ARBA" id="ARBA00022603"/>
    </source>
</evidence>
<evidence type="ECO:0000256" key="3">
    <source>
        <dbReference type="ARBA" id="ARBA00022679"/>
    </source>
</evidence>
<dbReference type="AlphaFoldDB" id="A0A1G2I943"/>
<dbReference type="Gene3D" id="3.40.50.150">
    <property type="entry name" value="Vaccinia Virus protein VP39"/>
    <property type="match status" value="1"/>
</dbReference>
<dbReference type="InterPro" id="IPR002052">
    <property type="entry name" value="DNA_methylase_N6_adenine_CS"/>
</dbReference>
<dbReference type="InterPro" id="IPR029063">
    <property type="entry name" value="SAM-dependent_MTases_sf"/>
</dbReference>
<evidence type="ECO:0000259" key="6">
    <source>
        <dbReference type="Pfam" id="PF05175"/>
    </source>
</evidence>
<protein>
    <recommendedName>
        <fullName evidence="1">peptide chain release factor N(5)-glutamine methyltransferase</fullName>
        <ecNumber evidence="1">2.1.1.297</ecNumber>
    </recommendedName>
</protein>
<reference evidence="7 8" key="1">
    <citation type="journal article" date="2016" name="Nat. Commun.">
        <title>Thousands of microbial genomes shed light on interconnected biogeochemical processes in an aquifer system.</title>
        <authorList>
            <person name="Anantharaman K."/>
            <person name="Brown C.T."/>
            <person name="Hug L.A."/>
            <person name="Sharon I."/>
            <person name="Castelle C.J."/>
            <person name="Probst A.J."/>
            <person name="Thomas B.C."/>
            <person name="Singh A."/>
            <person name="Wilkins M.J."/>
            <person name="Karaoz U."/>
            <person name="Brodie E.L."/>
            <person name="Williams K.H."/>
            <person name="Hubbard S.S."/>
            <person name="Banfield J.F."/>
        </authorList>
    </citation>
    <scope>NUCLEOTIDE SEQUENCE [LARGE SCALE GENOMIC DNA]</scope>
</reference>
<keyword evidence="4" id="KW-0949">S-adenosyl-L-methionine</keyword>
<dbReference type="EMBL" id="MHOX01000010">
    <property type="protein sequence ID" value="OGZ71205.1"/>
    <property type="molecule type" value="Genomic_DNA"/>
</dbReference>
<comment type="catalytic activity">
    <reaction evidence="5">
        <text>L-glutaminyl-[peptide chain release factor] + S-adenosyl-L-methionine = N(5)-methyl-L-glutaminyl-[peptide chain release factor] + S-adenosyl-L-homocysteine + H(+)</text>
        <dbReference type="Rhea" id="RHEA:42896"/>
        <dbReference type="Rhea" id="RHEA-COMP:10271"/>
        <dbReference type="Rhea" id="RHEA-COMP:10272"/>
        <dbReference type="ChEBI" id="CHEBI:15378"/>
        <dbReference type="ChEBI" id="CHEBI:30011"/>
        <dbReference type="ChEBI" id="CHEBI:57856"/>
        <dbReference type="ChEBI" id="CHEBI:59789"/>
        <dbReference type="ChEBI" id="CHEBI:61891"/>
        <dbReference type="EC" id="2.1.1.297"/>
    </reaction>
</comment>
<dbReference type="NCBIfam" id="TIGR03534">
    <property type="entry name" value="RF_mod_PrmC"/>
    <property type="match status" value="1"/>
</dbReference>
<organism evidence="7 8">
    <name type="scientific">Candidatus Staskawiczbacteria bacterium RIFCSPLOWO2_01_FULL_33_9</name>
    <dbReference type="NCBI Taxonomy" id="1802211"/>
    <lineage>
        <taxon>Bacteria</taxon>
        <taxon>Candidatus Staskawicziibacteriota</taxon>
    </lineage>
</organism>
<dbReference type="SUPFAM" id="SSF53335">
    <property type="entry name" value="S-adenosyl-L-methionine-dependent methyltransferases"/>
    <property type="match status" value="1"/>
</dbReference>